<dbReference type="OrthoDB" id="2489132at2"/>
<feature type="compositionally biased region" description="Basic and acidic residues" evidence="5">
    <location>
        <begin position="334"/>
        <end position="343"/>
    </location>
</feature>
<dbReference type="Gene3D" id="6.10.340.10">
    <property type="match status" value="1"/>
</dbReference>
<evidence type="ECO:0000256" key="3">
    <source>
        <dbReference type="PROSITE-ProRule" id="PRU00284"/>
    </source>
</evidence>
<dbReference type="InterPro" id="IPR003660">
    <property type="entry name" value="HAMP_dom"/>
</dbReference>
<comment type="caution">
    <text evidence="9">The sequence shown here is derived from an EMBL/GenBank/DDBJ whole genome shotgun (WGS) entry which is preliminary data.</text>
</comment>
<evidence type="ECO:0000256" key="4">
    <source>
        <dbReference type="SAM" id="Coils"/>
    </source>
</evidence>
<dbReference type="Pfam" id="PF05227">
    <property type="entry name" value="CHASE3"/>
    <property type="match status" value="1"/>
</dbReference>
<dbReference type="CDD" id="cd19410">
    <property type="entry name" value="HK9-like_sensor"/>
    <property type="match status" value="1"/>
</dbReference>
<keyword evidence="10" id="KW-1185">Reference proteome</keyword>
<keyword evidence="6" id="KW-1133">Transmembrane helix</keyword>
<dbReference type="Pfam" id="PF00672">
    <property type="entry name" value="HAMP"/>
    <property type="match status" value="1"/>
</dbReference>
<dbReference type="PANTHER" id="PTHR32089">
    <property type="entry name" value="METHYL-ACCEPTING CHEMOTAXIS PROTEIN MCPB"/>
    <property type="match status" value="1"/>
</dbReference>
<reference evidence="9 10" key="2">
    <citation type="submission" date="2016-12" db="EMBL/GenBank/DDBJ databases">
        <title>Draft Genome Sequence of Cystobacter ferrugineus Strain Cbfe23.</title>
        <authorList>
            <person name="Akbar S."/>
            <person name="Dowd S.E."/>
            <person name="Stevens D.C."/>
        </authorList>
    </citation>
    <scope>NUCLEOTIDE SEQUENCE [LARGE SCALE GENOMIC DNA]</scope>
    <source>
        <strain evidence="9 10">Cbfe23</strain>
    </source>
</reference>
<dbReference type="PANTHER" id="PTHR32089:SF112">
    <property type="entry name" value="LYSOZYME-LIKE PROTEIN-RELATED"/>
    <property type="match status" value="1"/>
</dbReference>
<dbReference type="GO" id="GO:0016020">
    <property type="term" value="C:membrane"/>
    <property type="evidence" value="ECO:0007669"/>
    <property type="project" value="InterPro"/>
</dbReference>
<dbReference type="PRINTS" id="PR00260">
    <property type="entry name" value="CHEMTRNSDUCR"/>
</dbReference>
<evidence type="ECO:0000259" key="7">
    <source>
        <dbReference type="PROSITE" id="PS50111"/>
    </source>
</evidence>
<evidence type="ECO:0000256" key="2">
    <source>
        <dbReference type="ARBA" id="ARBA00029447"/>
    </source>
</evidence>
<dbReference type="SUPFAM" id="SSF58104">
    <property type="entry name" value="Methyl-accepting chemotaxis protein (MCP) signaling domain"/>
    <property type="match status" value="1"/>
</dbReference>
<keyword evidence="4" id="KW-0175">Coiled coil</keyword>
<name>A0A1L9BHX4_9BACT</name>
<proteinExistence type="inferred from homology"/>
<dbReference type="GO" id="GO:0004888">
    <property type="term" value="F:transmembrane signaling receptor activity"/>
    <property type="evidence" value="ECO:0007669"/>
    <property type="project" value="InterPro"/>
</dbReference>
<dbReference type="CDD" id="cd06225">
    <property type="entry name" value="HAMP"/>
    <property type="match status" value="1"/>
</dbReference>
<dbReference type="InterPro" id="IPR004089">
    <property type="entry name" value="MCPsignal_dom"/>
</dbReference>
<protein>
    <submittedName>
        <fullName evidence="9">Chemotaxis protein</fullName>
    </submittedName>
</protein>
<dbReference type="RefSeq" id="WP_071895985.1">
    <property type="nucleotide sequence ID" value="NZ_MPIN01000001.1"/>
</dbReference>
<feature type="coiled-coil region" evidence="4">
    <location>
        <begin position="247"/>
        <end position="274"/>
    </location>
</feature>
<dbReference type="GO" id="GO:0007165">
    <property type="term" value="P:signal transduction"/>
    <property type="evidence" value="ECO:0007669"/>
    <property type="project" value="UniProtKB-KW"/>
</dbReference>
<evidence type="ECO:0000313" key="9">
    <source>
        <dbReference type="EMBL" id="OJH41894.1"/>
    </source>
</evidence>
<reference evidence="10" key="1">
    <citation type="submission" date="2016-11" db="EMBL/GenBank/DDBJ databases">
        <authorList>
            <person name="Shukria A."/>
            <person name="Stevens D.C."/>
        </authorList>
    </citation>
    <scope>NUCLEOTIDE SEQUENCE [LARGE SCALE GENOMIC DNA]</scope>
    <source>
        <strain evidence="10">Cbfe23</strain>
    </source>
</reference>
<feature type="region of interest" description="Disordered" evidence="5">
    <location>
        <begin position="321"/>
        <end position="343"/>
    </location>
</feature>
<dbReference type="Pfam" id="PF00015">
    <property type="entry name" value="MCPsignal"/>
    <property type="match status" value="1"/>
</dbReference>
<sequence length="552" mass="60161">MSIGKKIVLGFGLSLLMLLVVALVAFQGARQLQETTEGLVDSRDQGRRMIMVLSLVVDAETSQRGFVITGNPIYLEPYQRALQRLDEDLLLLRRDLARSPEQLARLDRLEPIIRERLATMERTRQLREQSGSMDAVTQAVRESSGRGRQLMDEVRRGLEEMLKYEDLRWTEFESQARESAWRSMWVLVAGTLLGLLIVGLGSWIITRSITGPLDKLVKGTVQLGRGNLEHRIEVSNRDETGELARAFNDMAERRKAAEAQLAEQSRQREHTLRTVAEFVNQLASTTSEVLVSTTQQVASAQEQGSAVAETVSTVEEIAQTSEEAAGRARTVSESARHAEEVGRNGRRMVEEAVAAMSTVRAQVESIASRILALAEQAQAIGDIITTVNDISEQTHMLALNASIEASRAGEHGRGFAVVAAEVKALADQSKKSTTQVRQILGQIQKATQGAVMTTEEGTKSVTTATRVVAQAGSTIQTLGDLLGQASLTGAQISASAAQQATGIGQIRQAMRDVSQATQQMLTSTRQTERAMQDLNGMGQKLKGLLGEYGRAA</sequence>
<evidence type="ECO:0000256" key="6">
    <source>
        <dbReference type="SAM" id="Phobius"/>
    </source>
</evidence>
<dbReference type="SMART" id="SM00283">
    <property type="entry name" value="MA"/>
    <property type="match status" value="1"/>
</dbReference>
<feature type="domain" description="Methyl-accepting transducer" evidence="7">
    <location>
        <begin position="278"/>
        <end position="514"/>
    </location>
</feature>
<dbReference type="GO" id="GO:0006935">
    <property type="term" value="P:chemotaxis"/>
    <property type="evidence" value="ECO:0007669"/>
    <property type="project" value="InterPro"/>
</dbReference>
<accession>A0A1L9BHX4</accession>
<gene>
    <name evidence="9" type="ORF">BON30_01260</name>
</gene>
<dbReference type="Proteomes" id="UP000182229">
    <property type="component" value="Unassembled WGS sequence"/>
</dbReference>
<dbReference type="InterPro" id="IPR004090">
    <property type="entry name" value="Chemotax_Me-accpt_rcpt"/>
</dbReference>
<dbReference type="SMART" id="SM00304">
    <property type="entry name" value="HAMP"/>
    <property type="match status" value="1"/>
</dbReference>
<dbReference type="PROSITE" id="PS50885">
    <property type="entry name" value="HAMP"/>
    <property type="match status" value="1"/>
</dbReference>
<evidence type="ECO:0000313" key="10">
    <source>
        <dbReference type="Proteomes" id="UP000182229"/>
    </source>
</evidence>
<dbReference type="PROSITE" id="PS50111">
    <property type="entry name" value="CHEMOTAXIS_TRANSDUC_2"/>
    <property type="match status" value="1"/>
</dbReference>
<comment type="similarity">
    <text evidence="2">Belongs to the methyl-accepting chemotaxis (MCP) protein family.</text>
</comment>
<dbReference type="InterPro" id="IPR007891">
    <property type="entry name" value="CHASE3"/>
</dbReference>
<evidence type="ECO:0000256" key="1">
    <source>
        <dbReference type="ARBA" id="ARBA00023224"/>
    </source>
</evidence>
<keyword evidence="1 3" id="KW-0807">Transducer</keyword>
<dbReference type="STRING" id="83449.BON30_01260"/>
<evidence type="ECO:0000259" key="8">
    <source>
        <dbReference type="PROSITE" id="PS50885"/>
    </source>
</evidence>
<dbReference type="EMBL" id="MPIN01000001">
    <property type="protein sequence ID" value="OJH41894.1"/>
    <property type="molecule type" value="Genomic_DNA"/>
</dbReference>
<feature type="transmembrane region" description="Helical" evidence="6">
    <location>
        <begin position="184"/>
        <end position="205"/>
    </location>
</feature>
<dbReference type="Gene3D" id="1.10.287.950">
    <property type="entry name" value="Methyl-accepting chemotaxis protein"/>
    <property type="match status" value="1"/>
</dbReference>
<dbReference type="AlphaFoldDB" id="A0A1L9BHX4"/>
<keyword evidence="6" id="KW-0472">Membrane</keyword>
<feature type="domain" description="HAMP" evidence="8">
    <location>
        <begin position="207"/>
        <end position="259"/>
    </location>
</feature>
<keyword evidence="6" id="KW-0812">Transmembrane</keyword>
<organism evidence="9 10">
    <name type="scientific">Cystobacter ferrugineus</name>
    <dbReference type="NCBI Taxonomy" id="83449"/>
    <lineage>
        <taxon>Bacteria</taxon>
        <taxon>Pseudomonadati</taxon>
        <taxon>Myxococcota</taxon>
        <taxon>Myxococcia</taxon>
        <taxon>Myxococcales</taxon>
        <taxon>Cystobacterineae</taxon>
        <taxon>Archangiaceae</taxon>
        <taxon>Cystobacter</taxon>
    </lineage>
</organism>
<evidence type="ECO:0000256" key="5">
    <source>
        <dbReference type="SAM" id="MobiDB-lite"/>
    </source>
</evidence>